<sequence>MAKQVRKQSRSKKLQKESPFKNYWDSINYILLASGILVLVIGFYLMSFGPWDNPVSLSFSPLVLLIAYLIIFPLSILYKKKKKGTDENVPGKN</sequence>
<reference evidence="2" key="1">
    <citation type="journal article" date="2015" name="Proc. Natl. Acad. Sci. U.S.A.">
        <title>Networks of energetic and metabolic interactions define dynamics in microbial communities.</title>
        <authorList>
            <person name="Embree M."/>
            <person name="Liu J.K."/>
            <person name="Al-Bassam M.M."/>
            <person name="Zengler K."/>
        </authorList>
    </citation>
    <scope>NUCLEOTIDE SEQUENCE</scope>
</reference>
<gene>
    <name evidence="2" type="ORF">ASZ90_003692</name>
</gene>
<accession>A0A0W8G037</accession>
<keyword evidence="1" id="KW-0472">Membrane</keyword>
<keyword evidence="1" id="KW-1133">Transmembrane helix</keyword>
<feature type="transmembrane region" description="Helical" evidence="1">
    <location>
        <begin position="26"/>
        <end position="46"/>
    </location>
</feature>
<evidence type="ECO:0000313" key="2">
    <source>
        <dbReference type="EMBL" id="KUG26469.1"/>
    </source>
</evidence>
<protein>
    <recommendedName>
        <fullName evidence="3">DUF3098 domain-containing protein</fullName>
    </recommendedName>
</protein>
<keyword evidence="1" id="KW-0812">Transmembrane</keyword>
<comment type="caution">
    <text evidence="2">The sequence shown here is derived from an EMBL/GenBank/DDBJ whole genome shotgun (WGS) entry which is preliminary data.</text>
</comment>
<feature type="transmembrane region" description="Helical" evidence="1">
    <location>
        <begin position="58"/>
        <end position="78"/>
    </location>
</feature>
<dbReference type="EMBL" id="LNQE01000459">
    <property type="protein sequence ID" value="KUG26469.1"/>
    <property type="molecule type" value="Genomic_DNA"/>
</dbReference>
<name>A0A0W8G037_9ZZZZ</name>
<evidence type="ECO:0008006" key="3">
    <source>
        <dbReference type="Google" id="ProtNLM"/>
    </source>
</evidence>
<dbReference type="AlphaFoldDB" id="A0A0W8G037"/>
<proteinExistence type="predicted"/>
<evidence type="ECO:0000256" key="1">
    <source>
        <dbReference type="SAM" id="Phobius"/>
    </source>
</evidence>
<organism evidence="2">
    <name type="scientific">hydrocarbon metagenome</name>
    <dbReference type="NCBI Taxonomy" id="938273"/>
    <lineage>
        <taxon>unclassified sequences</taxon>
        <taxon>metagenomes</taxon>
        <taxon>ecological metagenomes</taxon>
    </lineage>
</organism>